<dbReference type="OrthoDB" id="8561992at2"/>
<evidence type="ECO:0000313" key="3">
    <source>
        <dbReference type="Proteomes" id="UP000195440"/>
    </source>
</evidence>
<evidence type="ECO:0000313" key="2">
    <source>
        <dbReference type="EMBL" id="OUM72040.1"/>
    </source>
</evidence>
<accession>A0A1Y3NWT5</accession>
<organism evidence="2 3">
    <name type="scientific">Pseudomonas caspiana</name>
    <dbReference type="NCBI Taxonomy" id="1451454"/>
    <lineage>
        <taxon>Bacteria</taxon>
        <taxon>Pseudomonadati</taxon>
        <taxon>Pseudomonadota</taxon>
        <taxon>Gammaproteobacteria</taxon>
        <taxon>Pseudomonadales</taxon>
        <taxon>Pseudomonadaceae</taxon>
        <taxon>Pseudomonas</taxon>
    </lineage>
</organism>
<comment type="caution">
    <text evidence="2">The sequence shown here is derived from an EMBL/GenBank/DDBJ whole genome shotgun (WGS) entry which is preliminary data.</text>
</comment>
<dbReference type="Proteomes" id="UP000195440">
    <property type="component" value="Unassembled WGS sequence"/>
</dbReference>
<dbReference type="EMBL" id="LOHF01000020">
    <property type="protein sequence ID" value="OUM72040.1"/>
    <property type="molecule type" value="Genomic_DNA"/>
</dbReference>
<reference evidence="2 3" key="1">
    <citation type="journal article" date="2017" name="Syst. Appl. Microbiol.">
        <title>Pseudomonas caspiana sp. nov., a citrus pathogen in the Pseudomonas syringae phylogenetic group.</title>
        <authorList>
            <person name="Busquets A."/>
            <person name="Gomila M."/>
            <person name="Beiki F."/>
            <person name="Mulet M."/>
            <person name="Rahimian H."/>
            <person name="Garcia-Valdes E."/>
            <person name="Lalucat J."/>
        </authorList>
    </citation>
    <scope>NUCLEOTIDE SEQUENCE [LARGE SCALE GENOMIC DNA]</scope>
    <source>
        <strain evidence="2 3">FBF102</strain>
    </source>
</reference>
<evidence type="ECO:0000256" key="1">
    <source>
        <dbReference type="SAM" id="SignalP"/>
    </source>
</evidence>
<dbReference type="AlphaFoldDB" id="A0A1Y3NWT5"/>
<sequence>MKAGVAINGILLVALGAGAIQAKADLQAEESGSGFWVVQTSVYTRHFSPSPEHNNRQNLIGLERNEASGLVYGGATFRNSFAQRSVYGYVGKRFNSSRYPAVYLKVTGGLLHGYRGQYRDKIPLNRYGVAPVIIPGVGINLGPVVAEAVLLGASAAIFNVGFRF</sequence>
<protein>
    <submittedName>
        <fullName evidence="2">sn-glycerol-3-phosphate transporter</fullName>
    </submittedName>
</protein>
<feature type="signal peptide" evidence="1">
    <location>
        <begin position="1"/>
        <end position="24"/>
    </location>
</feature>
<dbReference type="RefSeq" id="WP_087271927.1">
    <property type="nucleotide sequence ID" value="NZ_JBJGBV010000024.1"/>
</dbReference>
<keyword evidence="3" id="KW-1185">Reference proteome</keyword>
<proteinExistence type="predicted"/>
<name>A0A1Y3NWT5_9PSED</name>
<gene>
    <name evidence="2" type="ORF">AUC60_20335</name>
</gene>
<feature type="chain" id="PRO_5012305527" evidence="1">
    <location>
        <begin position="25"/>
        <end position="164"/>
    </location>
</feature>
<keyword evidence="1" id="KW-0732">Signal</keyword>